<keyword evidence="14" id="KW-1185">Reference proteome</keyword>
<dbReference type="PROSITE" id="PS00027">
    <property type="entry name" value="HOMEOBOX_1"/>
    <property type="match status" value="1"/>
</dbReference>
<dbReference type="GO" id="GO:0000981">
    <property type="term" value="F:DNA-binding transcription factor activity, RNA polymerase II-specific"/>
    <property type="evidence" value="ECO:0007669"/>
    <property type="project" value="InterPro"/>
</dbReference>
<dbReference type="PANTHER" id="PTHR24328">
    <property type="entry name" value="HOMEOBOX PROTEIN MOX"/>
    <property type="match status" value="1"/>
</dbReference>
<reference evidence="13" key="1">
    <citation type="journal article" date="2021" name="Genome Biol. Evol.">
        <title>A High-Quality Reference Genome for a Parasitic Bivalve with Doubly Uniparental Inheritance (Bivalvia: Unionida).</title>
        <authorList>
            <person name="Smith C.H."/>
        </authorList>
    </citation>
    <scope>NUCLEOTIDE SEQUENCE</scope>
    <source>
        <strain evidence="13">CHS0354</strain>
    </source>
</reference>
<name>A0AAE0RSR1_9BIVA</name>
<dbReference type="InterPro" id="IPR020479">
    <property type="entry name" value="HD_metazoa"/>
</dbReference>
<feature type="compositionally biased region" description="Polar residues" evidence="11">
    <location>
        <begin position="146"/>
        <end position="155"/>
    </location>
</feature>
<feature type="compositionally biased region" description="Basic and acidic residues" evidence="11">
    <location>
        <begin position="157"/>
        <end position="175"/>
    </location>
</feature>
<evidence type="ECO:0000256" key="1">
    <source>
        <dbReference type="ARBA" id="ARBA00004123"/>
    </source>
</evidence>
<evidence type="ECO:0000256" key="9">
    <source>
        <dbReference type="PROSITE-ProRule" id="PRU00108"/>
    </source>
</evidence>
<feature type="DNA-binding region" description="Homeobox" evidence="9">
    <location>
        <begin position="180"/>
        <end position="239"/>
    </location>
</feature>
<dbReference type="InterPro" id="IPR009057">
    <property type="entry name" value="Homeodomain-like_sf"/>
</dbReference>
<feature type="region of interest" description="Disordered" evidence="11">
    <location>
        <begin position="114"/>
        <end position="175"/>
    </location>
</feature>
<dbReference type="SUPFAM" id="SSF46689">
    <property type="entry name" value="Homeodomain-like"/>
    <property type="match status" value="1"/>
</dbReference>
<feature type="domain" description="Homeobox" evidence="12">
    <location>
        <begin position="178"/>
        <end position="238"/>
    </location>
</feature>
<evidence type="ECO:0000256" key="11">
    <source>
        <dbReference type="SAM" id="MobiDB-lite"/>
    </source>
</evidence>
<feature type="compositionally biased region" description="Polar residues" evidence="11">
    <location>
        <begin position="274"/>
        <end position="283"/>
    </location>
</feature>
<dbReference type="Proteomes" id="UP001195483">
    <property type="component" value="Unassembled WGS sequence"/>
</dbReference>
<keyword evidence="2" id="KW-0217">Developmental protein</keyword>
<dbReference type="AlphaFoldDB" id="A0AAE0RSR1"/>
<evidence type="ECO:0000256" key="10">
    <source>
        <dbReference type="RuleBase" id="RU000682"/>
    </source>
</evidence>
<dbReference type="GO" id="GO:0045944">
    <property type="term" value="P:positive regulation of transcription by RNA polymerase II"/>
    <property type="evidence" value="ECO:0007669"/>
    <property type="project" value="InterPro"/>
</dbReference>
<evidence type="ECO:0000256" key="8">
    <source>
        <dbReference type="ARBA" id="ARBA00023242"/>
    </source>
</evidence>
<dbReference type="GO" id="GO:0005634">
    <property type="term" value="C:nucleus"/>
    <property type="evidence" value="ECO:0007669"/>
    <property type="project" value="UniProtKB-SubCell"/>
</dbReference>
<dbReference type="InterPro" id="IPR001356">
    <property type="entry name" value="HD"/>
</dbReference>
<evidence type="ECO:0000256" key="2">
    <source>
        <dbReference type="ARBA" id="ARBA00022473"/>
    </source>
</evidence>
<dbReference type="SMART" id="SM00389">
    <property type="entry name" value="HOX"/>
    <property type="match status" value="1"/>
</dbReference>
<dbReference type="CDD" id="cd00086">
    <property type="entry name" value="homeodomain"/>
    <property type="match status" value="1"/>
</dbReference>
<comment type="caution">
    <text evidence="13">The sequence shown here is derived from an EMBL/GenBank/DDBJ whole genome shotgun (WGS) entry which is preliminary data.</text>
</comment>
<dbReference type="Pfam" id="PF00046">
    <property type="entry name" value="Homeodomain"/>
    <property type="match status" value="1"/>
</dbReference>
<accession>A0AAE0RSR1</accession>
<sequence>MEDSGRGMSLESNTTQNCTNSAYNYGMGRFFQRPSAFDCMQAGVGMGATPYSYPSYASDWGLMHNPYSHGFNFNRTLNINSGPGANFFPVATTRDFTSTFSGISPNSGSAFSGAGLGSSSNIGGNNDPYRSGPSGSPGSPCPSTPENSSCITSDLESVEKRENKSKETSDPFKLDLSVKPRKERTAFTKHQIRELEKEFNVHNYLTRLRRYEIAVALDLTERQVKVWFQNRRMKWKRVKGTKLAKDKVDGHFKPIMAPTITSTNKMSDSEDVSKSLNVDNMAS</sequence>
<keyword evidence="3" id="KW-0805">Transcription regulation</keyword>
<evidence type="ECO:0000313" key="13">
    <source>
        <dbReference type="EMBL" id="KAK3578823.1"/>
    </source>
</evidence>
<evidence type="ECO:0000256" key="3">
    <source>
        <dbReference type="ARBA" id="ARBA00023015"/>
    </source>
</evidence>
<evidence type="ECO:0000256" key="4">
    <source>
        <dbReference type="ARBA" id="ARBA00023125"/>
    </source>
</evidence>
<dbReference type="InterPro" id="IPR042634">
    <property type="entry name" value="MOX-1/MOX-2"/>
</dbReference>
<keyword evidence="4 9" id="KW-0238">DNA-binding</keyword>
<keyword evidence="7" id="KW-0804">Transcription</keyword>
<evidence type="ECO:0000313" key="14">
    <source>
        <dbReference type="Proteomes" id="UP001195483"/>
    </source>
</evidence>
<evidence type="ECO:0000256" key="7">
    <source>
        <dbReference type="ARBA" id="ARBA00023163"/>
    </source>
</evidence>
<gene>
    <name evidence="13" type="ORF">CHS0354_030246</name>
</gene>
<protein>
    <recommendedName>
        <fullName evidence="12">Homeobox domain-containing protein</fullName>
    </recommendedName>
</protein>
<evidence type="ECO:0000256" key="5">
    <source>
        <dbReference type="ARBA" id="ARBA00023155"/>
    </source>
</evidence>
<dbReference type="GO" id="GO:0000978">
    <property type="term" value="F:RNA polymerase II cis-regulatory region sequence-specific DNA binding"/>
    <property type="evidence" value="ECO:0007669"/>
    <property type="project" value="TreeGrafter"/>
</dbReference>
<keyword evidence="5 9" id="KW-0371">Homeobox</keyword>
<dbReference type="Gene3D" id="1.10.10.60">
    <property type="entry name" value="Homeodomain-like"/>
    <property type="match status" value="1"/>
</dbReference>
<feature type="region of interest" description="Disordered" evidence="11">
    <location>
        <begin position="261"/>
        <end position="283"/>
    </location>
</feature>
<dbReference type="PRINTS" id="PR00024">
    <property type="entry name" value="HOMEOBOX"/>
</dbReference>
<comment type="subcellular location">
    <subcellularLocation>
        <location evidence="1 9 10">Nucleus</location>
    </subcellularLocation>
</comment>
<organism evidence="13 14">
    <name type="scientific">Potamilus streckersoni</name>
    <dbReference type="NCBI Taxonomy" id="2493646"/>
    <lineage>
        <taxon>Eukaryota</taxon>
        <taxon>Metazoa</taxon>
        <taxon>Spiralia</taxon>
        <taxon>Lophotrochozoa</taxon>
        <taxon>Mollusca</taxon>
        <taxon>Bivalvia</taxon>
        <taxon>Autobranchia</taxon>
        <taxon>Heteroconchia</taxon>
        <taxon>Palaeoheterodonta</taxon>
        <taxon>Unionida</taxon>
        <taxon>Unionoidea</taxon>
        <taxon>Unionidae</taxon>
        <taxon>Ambleminae</taxon>
        <taxon>Lampsilini</taxon>
        <taxon>Potamilus</taxon>
    </lineage>
</organism>
<keyword evidence="6" id="KW-0010">Activator</keyword>
<reference evidence="13" key="2">
    <citation type="journal article" date="2021" name="Genome Biol. Evol.">
        <title>Developing a high-quality reference genome for a parasitic bivalve with doubly uniparental inheritance (Bivalvia: Unionida).</title>
        <authorList>
            <person name="Smith C.H."/>
        </authorList>
    </citation>
    <scope>NUCLEOTIDE SEQUENCE</scope>
    <source>
        <strain evidence="13">CHS0354</strain>
        <tissue evidence="13">Mantle</tissue>
    </source>
</reference>
<dbReference type="EMBL" id="JAEAOA010001799">
    <property type="protein sequence ID" value="KAK3578823.1"/>
    <property type="molecule type" value="Genomic_DNA"/>
</dbReference>
<dbReference type="InterPro" id="IPR017970">
    <property type="entry name" value="Homeobox_CS"/>
</dbReference>
<evidence type="ECO:0000256" key="6">
    <source>
        <dbReference type="ARBA" id="ARBA00023159"/>
    </source>
</evidence>
<reference evidence="13" key="3">
    <citation type="submission" date="2023-05" db="EMBL/GenBank/DDBJ databases">
        <authorList>
            <person name="Smith C.H."/>
        </authorList>
    </citation>
    <scope>NUCLEOTIDE SEQUENCE</scope>
    <source>
        <strain evidence="13">CHS0354</strain>
        <tissue evidence="13">Mantle</tissue>
    </source>
</reference>
<feature type="compositionally biased region" description="Low complexity" evidence="11">
    <location>
        <begin position="114"/>
        <end position="138"/>
    </location>
</feature>
<evidence type="ECO:0000259" key="12">
    <source>
        <dbReference type="PROSITE" id="PS50071"/>
    </source>
</evidence>
<dbReference type="PROSITE" id="PS50071">
    <property type="entry name" value="HOMEOBOX_2"/>
    <property type="match status" value="1"/>
</dbReference>
<proteinExistence type="predicted"/>
<dbReference type="PANTHER" id="PTHR24328:SF7">
    <property type="entry name" value="BUTTONLESS"/>
    <property type="match status" value="1"/>
</dbReference>
<keyword evidence="8 9" id="KW-0539">Nucleus</keyword>